<dbReference type="InterPro" id="IPR029061">
    <property type="entry name" value="THDP-binding"/>
</dbReference>
<dbReference type="PANTHER" id="PTHR18968">
    <property type="entry name" value="THIAMINE PYROPHOSPHATE ENZYMES"/>
    <property type="match status" value="1"/>
</dbReference>
<keyword evidence="8" id="KW-1185">Reference proteome</keyword>
<feature type="domain" description="Thiamine pyrophosphate enzyme central" evidence="4">
    <location>
        <begin position="201"/>
        <end position="331"/>
    </location>
</feature>
<dbReference type="GO" id="GO:0005948">
    <property type="term" value="C:acetolactate synthase complex"/>
    <property type="evidence" value="ECO:0007669"/>
    <property type="project" value="TreeGrafter"/>
</dbReference>
<dbReference type="NCBIfam" id="NF006052">
    <property type="entry name" value="PRK08199.1"/>
    <property type="match status" value="1"/>
</dbReference>
<evidence type="ECO:0000259" key="6">
    <source>
        <dbReference type="Pfam" id="PF02776"/>
    </source>
</evidence>
<dbReference type="GO" id="GO:0050660">
    <property type="term" value="F:flavin adenine dinucleotide binding"/>
    <property type="evidence" value="ECO:0007669"/>
    <property type="project" value="TreeGrafter"/>
</dbReference>
<comment type="similarity">
    <text evidence="1 3">Belongs to the TPP enzyme family.</text>
</comment>
<dbReference type="EMBL" id="WTZA01000001">
    <property type="protein sequence ID" value="MXO75113.1"/>
    <property type="molecule type" value="Genomic_DNA"/>
</dbReference>
<evidence type="ECO:0000256" key="2">
    <source>
        <dbReference type="ARBA" id="ARBA00023052"/>
    </source>
</evidence>
<dbReference type="InterPro" id="IPR029035">
    <property type="entry name" value="DHS-like_NAD/FAD-binding_dom"/>
</dbReference>
<sequence length="552" mass="58963">MTQASSETARMTGGQILIRELVARGVDTVFCVPGESYLAALEAMHEAGDAIRLIVCRHEAGAANMAEAWGKLTGRPGICFVTRGPGACHASIGVHTARHDGTPMILFVGQVPRDQIGRGAFQEVDYPATFSDLAKWACQIDDAARIPEFVGRAYATAMGGRPGPVVIALPEDMLSETVAAPAPCGEMVRALSSPALGELERMIAAAERPLLVLGGSGWTAEGLDDMRRFVERTGLPVTCAFRRQDLFDNRHPNYAGESALGINPRLKARWCEADLVIAVGTRLGEIVTDGYTNLDAPMPHAALVHVLPDAAELGRVYQPALAIHADANMFAAAAAKLYAGAAPRWEEWRTAARADYEAWQQSPAHVGPVDMAAIVAWLSDTLPDDAILTNGAGNYAIWLHRFFRYKRFGTQLAPTSGAMGYGLPAAIAAGIRRPESPVVCFAGDGCFMMASTELATLVRHQVPVIVVVVNNSAYGTIRMHQERRYPGHVVGTELVNPDFAALAQSYGIGGWRVETTADFAPAFEAARASGRAALIEIVLPTAELSPTMKLPG</sequence>
<dbReference type="PROSITE" id="PS00187">
    <property type="entry name" value="TPP_ENZYMES"/>
    <property type="match status" value="1"/>
</dbReference>
<dbReference type="GO" id="GO:0003984">
    <property type="term" value="F:acetolactate synthase activity"/>
    <property type="evidence" value="ECO:0007669"/>
    <property type="project" value="TreeGrafter"/>
</dbReference>
<evidence type="ECO:0000259" key="5">
    <source>
        <dbReference type="Pfam" id="PF02775"/>
    </source>
</evidence>
<dbReference type="GO" id="GO:0009097">
    <property type="term" value="P:isoleucine biosynthetic process"/>
    <property type="evidence" value="ECO:0007669"/>
    <property type="project" value="TreeGrafter"/>
</dbReference>
<dbReference type="Pfam" id="PF02776">
    <property type="entry name" value="TPP_enzyme_N"/>
    <property type="match status" value="1"/>
</dbReference>
<dbReference type="InterPro" id="IPR045229">
    <property type="entry name" value="TPP_enz"/>
</dbReference>
<keyword evidence="2 3" id="KW-0786">Thiamine pyrophosphate</keyword>
<comment type="caution">
    <text evidence="7">The sequence shown here is derived from an EMBL/GenBank/DDBJ whole genome shotgun (WGS) entry which is preliminary data.</text>
</comment>
<evidence type="ECO:0000256" key="1">
    <source>
        <dbReference type="ARBA" id="ARBA00007812"/>
    </source>
</evidence>
<dbReference type="GO" id="GO:0009099">
    <property type="term" value="P:L-valine biosynthetic process"/>
    <property type="evidence" value="ECO:0007669"/>
    <property type="project" value="TreeGrafter"/>
</dbReference>
<dbReference type="PANTHER" id="PTHR18968:SF120">
    <property type="entry name" value="ACETOLACTATE SYNTHASE LARGE SUBUNIT"/>
    <property type="match status" value="1"/>
</dbReference>
<feature type="domain" description="Thiamine pyrophosphate enzyme TPP-binding" evidence="5">
    <location>
        <begin position="391"/>
        <end position="537"/>
    </location>
</feature>
<dbReference type="GO" id="GO:0030976">
    <property type="term" value="F:thiamine pyrophosphate binding"/>
    <property type="evidence" value="ECO:0007669"/>
    <property type="project" value="InterPro"/>
</dbReference>
<dbReference type="CDD" id="cd00568">
    <property type="entry name" value="TPP_enzymes"/>
    <property type="match status" value="1"/>
</dbReference>
<organism evidence="7 8">
    <name type="scientific">Tsuneonella aeria</name>
    <dbReference type="NCBI Taxonomy" id="1837929"/>
    <lineage>
        <taxon>Bacteria</taxon>
        <taxon>Pseudomonadati</taxon>
        <taxon>Pseudomonadota</taxon>
        <taxon>Alphaproteobacteria</taxon>
        <taxon>Sphingomonadales</taxon>
        <taxon>Erythrobacteraceae</taxon>
        <taxon>Tsuneonella</taxon>
    </lineage>
</organism>
<dbReference type="FunFam" id="3.40.50.970:FF:000007">
    <property type="entry name" value="Acetolactate synthase"/>
    <property type="match status" value="1"/>
</dbReference>
<feature type="domain" description="Thiamine pyrophosphate enzyme N-terminal TPP-binding" evidence="6">
    <location>
        <begin position="11"/>
        <end position="126"/>
    </location>
</feature>
<dbReference type="Gene3D" id="3.40.50.970">
    <property type="match status" value="2"/>
</dbReference>
<evidence type="ECO:0000313" key="8">
    <source>
        <dbReference type="Proteomes" id="UP000439522"/>
    </source>
</evidence>
<protein>
    <submittedName>
        <fullName evidence="7">Thiamine pyrophosphate-binding protein</fullName>
    </submittedName>
</protein>
<accession>A0A6I4TDI0</accession>
<evidence type="ECO:0000313" key="7">
    <source>
        <dbReference type="EMBL" id="MXO75113.1"/>
    </source>
</evidence>
<name>A0A6I4TDI0_9SPHN</name>
<dbReference type="OrthoDB" id="4494979at2"/>
<dbReference type="Proteomes" id="UP000439522">
    <property type="component" value="Unassembled WGS sequence"/>
</dbReference>
<evidence type="ECO:0000259" key="4">
    <source>
        <dbReference type="Pfam" id="PF00205"/>
    </source>
</evidence>
<dbReference type="AlphaFoldDB" id="A0A6I4TDI0"/>
<dbReference type="CDD" id="cd07035">
    <property type="entry name" value="TPP_PYR_POX_like"/>
    <property type="match status" value="1"/>
</dbReference>
<dbReference type="InterPro" id="IPR012001">
    <property type="entry name" value="Thiamin_PyroP_enz_TPP-bd_dom"/>
</dbReference>
<dbReference type="InterPro" id="IPR011766">
    <property type="entry name" value="TPP_enzyme_TPP-bd"/>
</dbReference>
<evidence type="ECO:0000256" key="3">
    <source>
        <dbReference type="RuleBase" id="RU362132"/>
    </source>
</evidence>
<proteinExistence type="inferred from homology"/>
<dbReference type="InterPro" id="IPR012000">
    <property type="entry name" value="Thiamin_PyroP_enz_cen_dom"/>
</dbReference>
<dbReference type="GO" id="GO:0000287">
    <property type="term" value="F:magnesium ion binding"/>
    <property type="evidence" value="ECO:0007669"/>
    <property type="project" value="InterPro"/>
</dbReference>
<dbReference type="SUPFAM" id="SSF52518">
    <property type="entry name" value="Thiamin diphosphate-binding fold (THDP-binding)"/>
    <property type="match status" value="2"/>
</dbReference>
<reference evidence="7 8" key="1">
    <citation type="submission" date="2019-12" db="EMBL/GenBank/DDBJ databases">
        <title>Genomic-based taxomic classification of the family Erythrobacteraceae.</title>
        <authorList>
            <person name="Xu L."/>
        </authorList>
    </citation>
    <scope>NUCLEOTIDE SEQUENCE [LARGE SCALE GENOMIC DNA]</scope>
    <source>
        <strain evidence="7 8">100921-2</strain>
    </source>
</reference>
<dbReference type="SUPFAM" id="SSF52467">
    <property type="entry name" value="DHS-like NAD/FAD-binding domain"/>
    <property type="match status" value="1"/>
</dbReference>
<gene>
    <name evidence="7" type="ORF">GRI40_07780</name>
</gene>
<dbReference type="Pfam" id="PF00205">
    <property type="entry name" value="TPP_enzyme_M"/>
    <property type="match status" value="1"/>
</dbReference>
<dbReference type="InterPro" id="IPR000399">
    <property type="entry name" value="TPP-bd_CS"/>
</dbReference>
<dbReference type="RefSeq" id="WP_160610796.1">
    <property type="nucleotide sequence ID" value="NZ_WTZA01000001.1"/>
</dbReference>
<dbReference type="Pfam" id="PF02775">
    <property type="entry name" value="TPP_enzyme_C"/>
    <property type="match status" value="1"/>
</dbReference>
<dbReference type="Gene3D" id="3.40.50.1220">
    <property type="entry name" value="TPP-binding domain"/>
    <property type="match status" value="1"/>
</dbReference>